<evidence type="ECO:0000256" key="3">
    <source>
        <dbReference type="ARBA" id="ARBA00005609"/>
    </source>
</evidence>
<dbReference type="CDD" id="cd07061">
    <property type="entry name" value="HP_HAP_like"/>
    <property type="match status" value="1"/>
</dbReference>
<dbReference type="Gene3D" id="3.40.50.1000">
    <property type="entry name" value="HAD superfamily/HAD-like"/>
    <property type="match status" value="1"/>
</dbReference>
<dbReference type="GO" id="GO:0006020">
    <property type="term" value="P:inositol metabolic process"/>
    <property type="evidence" value="ECO:0007669"/>
    <property type="project" value="TreeGrafter"/>
</dbReference>
<dbReference type="InterPro" id="IPR040557">
    <property type="entry name" value="VIP1_N"/>
</dbReference>
<dbReference type="GO" id="GO:0033857">
    <property type="term" value="F:5-diphosphoinositol pentakisphosphate 1-kinase activity"/>
    <property type="evidence" value="ECO:0007669"/>
    <property type="project" value="TreeGrafter"/>
</dbReference>
<comment type="function">
    <text evidence="16">Bifunctional inositol kinase that acts in concert with the IP6K kinases to synthesize the diphosphate group-containing inositol pyrophosphates diphosphoinositol pentakisphosphate, PP-InsP5, and bis-diphosphoinositol tetrakisphosphate, (PP)2-InsP4. PP-InsP5 and (PP)2-InsP4, also respectively called InsP7 and InsP8, may regulate a variety of cellular processes, including apoptosis, vesicle trafficking, cytoskeletal dynamics, and exocytosis. Phosphorylates inositol hexakisphosphate (InsP6).</text>
</comment>
<evidence type="ECO:0000256" key="5">
    <source>
        <dbReference type="ARBA" id="ARBA00022490"/>
    </source>
</evidence>
<accession>A0AAD9IJE5</accession>
<dbReference type="NCBIfam" id="TIGR01549">
    <property type="entry name" value="HAD-SF-IA-v1"/>
    <property type="match status" value="1"/>
</dbReference>
<evidence type="ECO:0000256" key="12">
    <source>
        <dbReference type="ARBA" id="ARBA00033696"/>
    </source>
</evidence>
<dbReference type="EMBL" id="JASFZW010000004">
    <property type="protein sequence ID" value="KAK2078688.1"/>
    <property type="molecule type" value="Genomic_DNA"/>
</dbReference>
<dbReference type="GO" id="GO:0046872">
    <property type="term" value="F:metal ion binding"/>
    <property type="evidence" value="ECO:0007669"/>
    <property type="project" value="InterPro"/>
</dbReference>
<dbReference type="GO" id="GO:0052843">
    <property type="term" value="F:inositol-1-diphosphate-2,3,4,5,6-pentakisphosphate diphosphatase activity"/>
    <property type="evidence" value="ECO:0007669"/>
    <property type="project" value="UniProtKB-ARBA"/>
</dbReference>
<comment type="caution">
    <text evidence="19">The sequence shown here is derived from an EMBL/GenBank/DDBJ whole genome shotgun (WGS) entry which is preliminary data.</text>
</comment>
<keyword evidence="11" id="KW-0206">Cytoskeleton</keyword>
<dbReference type="InterPro" id="IPR011761">
    <property type="entry name" value="ATP-grasp"/>
</dbReference>
<dbReference type="InterPro" id="IPR029033">
    <property type="entry name" value="His_PPase_superfam"/>
</dbReference>
<comment type="subcellular location">
    <subcellularLocation>
        <location evidence="1">Cytoplasm</location>
        <location evidence="1">Cytoskeleton</location>
    </subcellularLocation>
    <subcellularLocation>
        <location evidence="2 16">Cytoplasm</location>
        <location evidence="2 16">Cytosol</location>
    </subcellularLocation>
</comment>
<keyword evidence="7 16" id="KW-0808">Transferase</keyword>
<evidence type="ECO:0000256" key="15">
    <source>
        <dbReference type="PROSITE-ProRule" id="PRU00409"/>
    </source>
</evidence>
<dbReference type="FunFam" id="3.40.50.11950:FF:000002">
    <property type="entry name" value="Inositol hexakisphosphate and diphosphoinositol-pentakisphosphate kinase"/>
    <property type="match status" value="1"/>
</dbReference>
<dbReference type="Gene3D" id="3.40.50.1240">
    <property type="entry name" value="Phosphoglycerate mutase-like"/>
    <property type="match status" value="1"/>
</dbReference>
<gene>
    <name evidence="19" type="ORF">QBZ16_003528</name>
</gene>
<dbReference type="GO" id="GO:0005829">
    <property type="term" value="C:cytosol"/>
    <property type="evidence" value="ECO:0007669"/>
    <property type="project" value="UniProtKB-SubCell"/>
</dbReference>
<dbReference type="Gene3D" id="1.10.150.720">
    <property type="entry name" value="Haloacid dehalogenase-like hydrolase"/>
    <property type="match status" value="1"/>
</dbReference>
<evidence type="ECO:0000256" key="2">
    <source>
        <dbReference type="ARBA" id="ARBA00004514"/>
    </source>
</evidence>
<evidence type="ECO:0000313" key="20">
    <source>
        <dbReference type="Proteomes" id="UP001255856"/>
    </source>
</evidence>
<keyword evidence="20" id="KW-1185">Reference proteome</keyword>
<evidence type="ECO:0000256" key="13">
    <source>
        <dbReference type="ARBA" id="ARBA00034629"/>
    </source>
</evidence>
<feature type="compositionally biased region" description="Low complexity" evidence="17">
    <location>
        <begin position="830"/>
        <end position="857"/>
    </location>
</feature>
<keyword evidence="5 16" id="KW-0963">Cytoplasm</keyword>
<feature type="region of interest" description="Disordered" evidence="17">
    <location>
        <begin position="701"/>
        <end position="726"/>
    </location>
</feature>
<dbReference type="Gene3D" id="3.40.50.11950">
    <property type="match status" value="1"/>
</dbReference>
<dbReference type="GO" id="GO:0005524">
    <property type="term" value="F:ATP binding"/>
    <property type="evidence" value="ECO:0007669"/>
    <property type="project" value="UniProtKB-UniRule"/>
</dbReference>
<keyword evidence="6" id="KW-0597">Phosphoprotein</keyword>
<evidence type="ECO:0000256" key="9">
    <source>
        <dbReference type="ARBA" id="ARBA00022777"/>
    </source>
</evidence>
<keyword evidence="9 16" id="KW-0418">Kinase</keyword>
<dbReference type="InterPro" id="IPR006439">
    <property type="entry name" value="HAD-SF_hydro_IA"/>
</dbReference>
<evidence type="ECO:0000256" key="10">
    <source>
        <dbReference type="ARBA" id="ARBA00022840"/>
    </source>
</evidence>
<evidence type="ECO:0000256" key="8">
    <source>
        <dbReference type="ARBA" id="ARBA00022741"/>
    </source>
</evidence>
<feature type="compositionally biased region" description="Low complexity" evidence="17">
    <location>
        <begin position="495"/>
        <end position="520"/>
    </location>
</feature>
<feature type="region of interest" description="Disordered" evidence="17">
    <location>
        <begin position="828"/>
        <end position="863"/>
    </location>
</feature>
<reference evidence="19" key="1">
    <citation type="submission" date="2021-01" db="EMBL/GenBank/DDBJ databases">
        <authorList>
            <person name="Eckstrom K.M.E."/>
        </authorList>
    </citation>
    <scope>NUCLEOTIDE SEQUENCE</scope>
    <source>
        <strain evidence="19">UVCC 0001</strain>
    </source>
</reference>
<dbReference type="PANTHER" id="PTHR12750">
    <property type="entry name" value="DIPHOSPHOINOSITOL PENTAKISPHOSPHATE KINASE"/>
    <property type="match status" value="1"/>
</dbReference>
<dbReference type="Gene3D" id="3.30.470.20">
    <property type="entry name" value="ATP-grasp fold, B domain"/>
    <property type="match status" value="1"/>
</dbReference>
<dbReference type="Pfam" id="PF18086">
    <property type="entry name" value="PPIP5K2_N"/>
    <property type="match status" value="1"/>
</dbReference>
<proteinExistence type="inferred from homology"/>
<evidence type="ECO:0000313" key="19">
    <source>
        <dbReference type="EMBL" id="KAK2078688.1"/>
    </source>
</evidence>
<comment type="similarity">
    <text evidence="3 16">Belongs to the histidine acid phosphatase family. VIP1 subfamily.</text>
</comment>
<organism evidence="19 20">
    <name type="scientific">Prototheca wickerhamii</name>
    <dbReference type="NCBI Taxonomy" id="3111"/>
    <lineage>
        <taxon>Eukaryota</taxon>
        <taxon>Viridiplantae</taxon>
        <taxon>Chlorophyta</taxon>
        <taxon>core chlorophytes</taxon>
        <taxon>Trebouxiophyceae</taxon>
        <taxon>Chlorellales</taxon>
        <taxon>Chlorellaceae</taxon>
        <taxon>Prototheca</taxon>
    </lineage>
</organism>
<dbReference type="Proteomes" id="UP001255856">
    <property type="component" value="Unassembled WGS sequence"/>
</dbReference>
<evidence type="ECO:0000256" key="14">
    <source>
        <dbReference type="ARBA" id="ARBA00071668"/>
    </source>
</evidence>
<evidence type="ECO:0000256" key="6">
    <source>
        <dbReference type="ARBA" id="ARBA00022553"/>
    </source>
</evidence>
<comment type="catalytic activity">
    <reaction evidence="13">
        <text>1D-myo-inositol hexakisphosphate + ATP = 1-diphospho-1D-myo-inositol 2,3,4,5,6-pentakisphosphate + ADP</text>
        <dbReference type="Rhea" id="RHEA:37459"/>
        <dbReference type="ChEBI" id="CHEBI:30616"/>
        <dbReference type="ChEBI" id="CHEBI:58130"/>
        <dbReference type="ChEBI" id="CHEBI:74946"/>
        <dbReference type="ChEBI" id="CHEBI:456216"/>
        <dbReference type="EC" id="2.7.4.24"/>
    </reaction>
    <physiologicalReaction direction="left-to-right" evidence="13">
        <dbReference type="Rhea" id="RHEA:37460"/>
    </physiologicalReaction>
</comment>
<keyword evidence="10 15" id="KW-0067">ATP-binding</keyword>
<dbReference type="GO" id="GO:0005856">
    <property type="term" value="C:cytoskeleton"/>
    <property type="evidence" value="ECO:0007669"/>
    <property type="project" value="UniProtKB-SubCell"/>
</dbReference>
<feature type="region of interest" description="Disordered" evidence="17">
    <location>
        <begin position="993"/>
        <end position="1035"/>
    </location>
</feature>
<dbReference type="SUPFAM" id="SSF56784">
    <property type="entry name" value="HAD-like"/>
    <property type="match status" value="1"/>
</dbReference>
<feature type="domain" description="ATP-grasp" evidence="18">
    <location>
        <begin position="137"/>
        <end position="356"/>
    </location>
</feature>
<evidence type="ECO:0000256" key="16">
    <source>
        <dbReference type="RuleBase" id="RU365032"/>
    </source>
</evidence>
<dbReference type="PROSITE" id="PS00616">
    <property type="entry name" value="HIS_ACID_PHOSPHAT_1"/>
    <property type="match status" value="1"/>
</dbReference>
<sequence>MDIRRDQLTKLLETSSATGPKVPLHRVQSAPRLTGSAEAMPKIAIGICAMDKKARSKQMQNIVKRLVRYGEFEIVTFGDDTIVNKPVEEWPVVSCLLAWHSEGFPLKKAQQYVILRRPYLVNDVFAQDLLLDRRKVYRKLKESGIPCPKHIIVDRDHLPAGESPAGFLETDDSVELNGVTIHKPFVEKPASGDDHNIYIYYPFSMGGGVKKLFRKVNNRSADYDPTHPGTVRRDASYIYEDFLTTGGTDVKVYTVGPRYAHAEARKSPVVDGKVQRAADGKEVRYPVLLTPQEKEIARMVSLAFGQRVCGFDLLRSERGRSYVCDVNGWSFVKNSTKYYDDSAGILRMVILSALAPHRLLAPSAPPLSLSDPAGGMETIGSGSLATIPASTEDEESAAAARAVAAQVAPVVQEHDLLLSPDEELRCVLAVVRHGDRTPKQKMKLKVTQPALLALCHKYLDAKGKQAKLKSPSELQDLLDVTRGLLEELDAVAEQGAGAKAEAGTTGDASASPTAPEAAPAPRQPDAPSPEEYREKFRILRTILEQGGQFSGINRKVQLKPLRWTLPEPGSAAADKPCIGEALLILKHGGVLTHAGRAQAEALGSLFRNAMYPQHGPAGGGLLRLHSTYRHDLKIYSSDEGRVQCSAAAFTKGLLDLEGSALTPILVSLVTKDVGLLEAFGKGASEDIQRAKSELYSQMTFDPDTGESRGVVPHSTTPLVSPPLSPKPAATIGTANGSARSLYRSASNGSQSSTVIRAAASALTAEAATCGVEGEMPTEGASDLPGRPRIFPMPPNPLDLLKQVRGLLTEMVEHLHELCLNEKVVGGTGGAASTTTAGSTTTPAAPSTTSTPSAPASAQPRRSYSVLNQEPKDWVFEDDKPCGGERLLLLYDRWRKLAKAFYNAKRDEFDISKVPDIYDAAKYDALHNAPLMGARLREVYAGAKALADAVIPNEYGIDPRGRLRISTAICSQLLGKLLADMAYMREESMATAGVAGDDPAGAEADLPLGAEPESPRGGSPSASSMLADDEHDDSSRHRLCPSYATDINSPLRHVRTRIYFTSESHMHALMNVLRFAHLGQDPETEGPIQSVLSEEGRAFLSGVRELDYMTHWVFRLFENKSLPLNDPRRFRVQILFSPGAAYNPVELSPPNHTLPIAPRKPVHYKDEAEDATAGVALSDLETTLRSYAKPFKRGQVYRRYARKYSRTCPSEEEILHRFRAAYNAPYTRSAIRYVGDARPFWRDIVSASTGIADERLFEDLYRHFALASSWEVAPGALQHLLRIRASGVKLAVVSNFDTRLRPILRELGLAQLFHNITVSAEVGMEKPNPMLFEIACEALGVPAAHAIHVGDDRRNDVVGARSAGCYAWLWGQDVLSFAEVERRLATGNLFDCLT</sequence>
<dbReference type="InterPro" id="IPR023214">
    <property type="entry name" value="HAD_sf"/>
</dbReference>
<dbReference type="EC" id="2.7.4.24" evidence="4 16"/>
<dbReference type="Pfam" id="PF00702">
    <property type="entry name" value="Hydrolase"/>
    <property type="match status" value="1"/>
</dbReference>
<dbReference type="PROSITE" id="PS50975">
    <property type="entry name" value="ATP_GRASP"/>
    <property type="match status" value="1"/>
</dbReference>
<keyword evidence="8 15" id="KW-0547">Nucleotide-binding</keyword>
<comment type="catalytic activity">
    <reaction evidence="12">
        <text>5-diphospho-1D-myo-inositol 1,2,3,4,6-pentakisphosphate + ATP + H(+) = 1,5-bis(diphospho)-1D-myo-inositol 2,3,4,6-tetrakisphosphate + ADP</text>
        <dbReference type="Rhea" id="RHEA:10276"/>
        <dbReference type="ChEBI" id="CHEBI:15378"/>
        <dbReference type="ChEBI" id="CHEBI:30616"/>
        <dbReference type="ChEBI" id="CHEBI:58628"/>
        <dbReference type="ChEBI" id="CHEBI:77983"/>
        <dbReference type="ChEBI" id="CHEBI:456216"/>
        <dbReference type="EC" id="2.7.4.24"/>
    </reaction>
    <physiologicalReaction direction="left-to-right" evidence="12">
        <dbReference type="Rhea" id="RHEA:10277"/>
    </physiologicalReaction>
</comment>
<dbReference type="FunFam" id="3.30.470.20:FF:000036">
    <property type="entry name" value="Inositol hexakisphosphate and diphosphoinositol-pentakisphosphate kinase"/>
    <property type="match status" value="1"/>
</dbReference>
<dbReference type="CDD" id="cd16415">
    <property type="entry name" value="HAD_dREG-2_like"/>
    <property type="match status" value="1"/>
</dbReference>
<dbReference type="SUPFAM" id="SSF56059">
    <property type="entry name" value="Glutathione synthetase ATP-binding domain-like"/>
    <property type="match status" value="1"/>
</dbReference>
<evidence type="ECO:0000256" key="17">
    <source>
        <dbReference type="SAM" id="MobiDB-lite"/>
    </source>
</evidence>
<evidence type="ECO:0000256" key="7">
    <source>
        <dbReference type="ARBA" id="ARBA00022679"/>
    </source>
</evidence>
<evidence type="ECO:0000256" key="4">
    <source>
        <dbReference type="ARBA" id="ARBA00012893"/>
    </source>
</evidence>
<dbReference type="GO" id="GO:0052723">
    <property type="term" value="F:inositol hexakisphosphate 1-kinase activity"/>
    <property type="evidence" value="ECO:0007669"/>
    <property type="project" value="UniProtKB-ARBA"/>
</dbReference>
<feature type="region of interest" description="Disordered" evidence="17">
    <location>
        <begin position="495"/>
        <end position="530"/>
    </location>
</feature>
<name>A0AAD9IJE5_PROWI</name>
<dbReference type="InterPro" id="IPR033379">
    <property type="entry name" value="Acid_Pase_AS"/>
</dbReference>
<dbReference type="InterPro" id="IPR000560">
    <property type="entry name" value="His_Pase_clade-2"/>
</dbReference>
<protein>
    <recommendedName>
        <fullName evidence="14 16">Inositol hexakisphosphate and diphosphoinositol-pentakisphosphate kinase</fullName>
        <ecNumber evidence="4 16">2.7.4.24</ecNumber>
    </recommendedName>
</protein>
<dbReference type="InterPro" id="IPR037446">
    <property type="entry name" value="His_Pase_VIP1"/>
</dbReference>
<dbReference type="Pfam" id="PF00328">
    <property type="entry name" value="His_Phos_2"/>
    <property type="match status" value="2"/>
</dbReference>
<dbReference type="InterPro" id="IPR044924">
    <property type="entry name" value="HAD-SF_hydro_IA_REG-2-like_cap"/>
</dbReference>
<dbReference type="PANTHER" id="PTHR12750:SF9">
    <property type="entry name" value="INOSITOL HEXAKISPHOSPHATE AND DIPHOSPHOINOSITOL-PENTAKISPHOSPHATE KINASE"/>
    <property type="match status" value="1"/>
</dbReference>
<dbReference type="InterPro" id="IPR036412">
    <property type="entry name" value="HAD-like_sf"/>
</dbReference>
<evidence type="ECO:0000256" key="1">
    <source>
        <dbReference type="ARBA" id="ARBA00004245"/>
    </source>
</evidence>
<evidence type="ECO:0000259" key="18">
    <source>
        <dbReference type="PROSITE" id="PS50975"/>
    </source>
</evidence>
<dbReference type="GO" id="GO:0032958">
    <property type="term" value="P:inositol phosphate biosynthetic process"/>
    <property type="evidence" value="ECO:0007669"/>
    <property type="project" value="TreeGrafter"/>
</dbReference>
<dbReference type="SUPFAM" id="SSF53254">
    <property type="entry name" value="Phosphoglycerate mutase-like"/>
    <property type="match status" value="1"/>
</dbReference>
<evidence type="ECO:0000256" key="11">
    <source>
        <dbReference type="ARBA" id="ARBA00023212"/>
    </source>
</evidence>